<keyword evidence="3" id="KW-0227">DNA damage</keyword>
<keyword evidence="1" id="KW-0004">4Fe-4S</keyword>
<dbReference type="SMART" id="SM00987">
    <property type="entry name" value="UreE_C"/>
    <property type="match status" value="1"/>
</dbReference>
<evidence type="ECO:0000256" key="5">
    <source>
        <dbReference type="ARBA" id="ARBA00023004"/>
    </source>
</evidence>
<feature type="region of interest" description="Disordered" evidence="8">
    <location>
        <begin position="33"/>
        <end position="57"/>
    </location>
</feature>
<evidence type="ECO:0000313" key="10">
    <source>
        <dbReference type="EMBL" id="PTQ10220.1"/>
    </source>
</evidence>
<dbReference type="InterPro" id="IPR051536">
    <property type="entry name" value="UDG_Type-4/5"/>
</dbReference>
<protein>
    <submittedName>
        <fullName evidence="10">Uracil-DNA glycosylase</fullName>
    </submittedName>
</protein>
<dbReference type="SUPFAM" id="SSF52141">
    <property type="entry name" value="Uracil-DNA glycosylase-like"/>
    <property type="match status" value="1"/>
</dbReference>
<dbReference type="GO" id="GO:0097506">
    <property type="term" value="F:deaminated base DNA N-glycosylase activity"/>
    <property type="evidence" value="ECO:0007669"/>
    <property type="project" value="UniProtKB-ARBA"/>
</dbReference>
<keyword evidence="11" id="KW-1185">Reference proteome</keyword>
<keyword evidence="4" id="KW-0378">Hydrolase</keyword>
<keyword evidence="5" id="KW-0408">Iron</keyword>
<dbReference type="Proteomes" id="UP000244162">
    <property type="component" value="Unassembled WGS sequence"/>
</dbReference>
<dbReference type="AlphaFoldDB" id="A0A2T5FWQ3"/>
<keyword evidence="2" id="KW-0479">Metal-binding</keyword>
<evidence type="ECO:0000313" key="11">
    <source>
        <dbReference type="Proteomes" id="UP000244162"/>
    </source>
</evidence>
<gene>
    <name evidence="10" type="ORF">CLG96_14000</name>
</gene>
<name>A0A2T5FWQ3_9SPHN</name>
<feature type="domain" description="Uracil-DNA glycosylase-like" evidence="9">
    <location>
        <begin position="87"/>
        <end position="234"/>
    </location>
</feature>
<sequence length="241" mass="25379">MYDAAALSALEWWRLAGVDMIVDEAPRNWLRPTPSVPAGSSSAPAAAPSAVPAPAAAPESLPATLDTFRQWLAGAPGLPGDASSRILPVGNPASGLMLLGDMPESDDVRAGQLFSGDLGRLFDRMLAAIGRDRASIYLAALAPGRPAGGRIDPAMLDRLTRIARHHVALAAPRRLLLLGPRPVRALLGLEMAEARGRLHEITLNGVATTAVATFDPQMLYRQPALKAGAWADLRLLLGTAR</sequence>
<evidence type="ECO:0000259" key="9">
    <source>
        <dbReference type="SMART" id="SM00986"/>
    </source>
</evidence>
<dbReference type="GO" id="GO:0051539">
    <property type="term" value="F:4 iron, 4 sulfur cluster binding"/>
    <property type="evidence" value="ECO:0007669"/>
    <property type="project" value="UniProtKB-KW"/>
</dbReference>
<dbReference type="InterPro" id="IPR005122">
    <property type="entry name" value="Uracil-DNA_glycosylase-like"/>
</dbReference>
<keyword evidence="6" id="KW-0411">Iron-sulfur</keyword>
<dbReference type="SMART" id="SM00986">
    <property type="entry name" value="UDG"/>
    <property type="match status" value="1"/>
</dbReference>
<dbReference type="InterPro" id="IPR036895">
    <property type="entry name" value="Uracil-DNA_glycosylase-like_sf"/>
</dbReference>
<comment type="caution">
    <text evidence="10">The sequence shown here is derived from an EMBL/GenBank/DDBJ whole genome shotgun (WGS) entry which is preliminary data.</text>
</comment>
<dbReference type="PANTHER" id="PTHR33693">
    <property type="entry name" value="TYPE-5 URACIL-DNA GLYCOSYLASE"/>
    <property type="match status" value="1"/>
</dbReference>
<accession>A0A2T5FWQ3</accession>
<dbReference type="GO" id="GO:0046872">
    <property type="term" value="F:metal ion binding"/>
    <property type="evidence" value="ECO:0007669"/>
    <property type="project" value="UniProtKB-KW"/>
</dbReference>
<dbReference type="GO" id="GO:0006281">
    <property type="term" value="P:DNA repair"/>
    <property type="evidence" value="ECO:0007669"/>
    <property type="project" value="UniProtKB-KW"/>
</dbReference>
<keyword evidence="7" id="KW-0234">DNA repair</keyword>
<evidence type="ECO:0000256" key="4">
    <source>
        <dbReference type="ARBA" id="ARBA00022801"/>
    </source>
</evidence>
<dbReference type="PANTHER" id="PTHR33693:SF1">
    <property type="entry name" value="TYPE-4 URACIL-DNA GLYCOSYLASE"/>
    <property type="match status" value="1"/>
</dbReference>
<dbReference type="RefSeq" id="WP_107968577.1">
    <property type="nucleotide sequence ID" value="NZ_NWBU01000010.1"/>
</dbReference>
<evidence type="ECO:0000256" key="2">
    <source>
        <dbReference type="ARBA" id="ARBA00022723"/>
    </source>
</evidence>
<evidence type="ECO:0000256" key="6">
    <source>
        <dbReference type="ARBA" id="ARBA00023014"/>
    </source>
</evidence>
<evidence type="ECO:0000256" key="3">
    <source>
        <dbReference type="ARBA" id="ARBA00022763"/>
    </source>
</evidence>
<evidence type="ECO:0000256" key="1">
    <source>
        <dbReference type="ARBA" id="ARBA00022485"/>
    </source>
</evidence>
<organism evidence="10 11">
    <name type="scientific">Sphingomonas oleivorans</name>
    <dbReference type="NCBI Taxonomy" id="1735121"/>
    <lineage>
        <taxon>Bacteria</taxon>
        <taxon>Pseudomonadati</taxon>
        <taxon>Pseudomonadota</taxon>
        <taxon>Alphaproteobacteria</taxon>
        <taxon>Sphingomonadales</taxon>
        <taxon>Sphingomonadaceae</taxon>
        <taxon>Sphingomonas</taxon>
    </lineage>
</organism>
<reference evidence="10 11" key="1">
    <citation type="submission" date="2017-09" db="EMBL/GenBank/DDBJ databases">
        <title>Sphingomonas panjinensis sp.nov., isolated from oil-contaminated soil.</title>
        <authorList>
            <person name="Wang L."/>
            <person name="Chen L."/>
        </authorList>
    </citation>
    <scope>NUCLEOTIDE SEQUENCE [LARGE SCALE GENOMIC DNA]</scope>
    <source>
        <strain evidence="10 11">FW-11</strain>
    </source>
</reference>
<evidence type="ECO:0000256" key="8">
    <source>
        <dbReference type="SAM" id="MobiDB-lite"/>
    </source>
</evidence>
<dbReference type="OrthoDB" id="5290748at2"/>
<evidence type="ECO:0000256" key="7">
    <source>
        <dbReference type="ARBA" id="ARBA00023204"/>
    </source>
</evidence>
<dbReference type="Gene3D" id="3.40.470.10">
    <property type="entry name" value="Uracil-DNA glycosylase-like domain"/>
    <property type="match status" value="1"/>
</dbReference>
<dbReference type="EMBL" id="NWBU01000010">
    <property type="protein sequence ID" value="PTQ10220.1"/>
    <property type="molecule type" value="Genomic_DNA"/>
</dbReference>
<dbReference type="Pfam" id="PF03167">
    <property type="entry name" value="UDG"/>
    <property type="match status" value="1"/>
</dbReference>
<proteinExistence type="predicted"/>